<evidence type="ECO:0000313" key="2">
    <source>
        <dbReference type="EMBL" id="MXV20299.1"/>
    </source>
</evidence>
<reference evidence="2 3" key="1">
    <citation type="submission" date="2019-11" db="EMBL/GenBank/DDBJ databases">
        <title>Genome sequence of Deinococcus xianganensis Y35, AI-2 producing algicidal bacterium, isolated from lake water.</title>
        <authorList>
            <person name="Li Y."/>
        </authorList>
    </citation>
    <scope>NUCLEOTIDE SEQUENCE [LARGE SCALE GENOMIC DNA]</scope>
    <source>
        <strain evidence="2 3">Y35</strain>
    </source>
</reference>
<dbReference type="AlphaFoldDB" id="A0A6I4YD81"/>
<name>A0A6I4YD81_9DEIO</name>
<protein>
    <recommendedName>
        <fullName evidence="4">Collagen-like protein</fullName>
    </recommendedName>
</protein>
<evidence type="ECO:0000313" key="3">
    <source>
        <dbReference type="Proteomes" id="UP000430519"/>
    </source>
</evidence>
<gene>
    <name evidence="2" type="ORF">GLX28_11700</name>
</gene>
<dbReference type="RefSeq" id="WP_160979687.1">
    <property type="nucleotide sequence ID" value="NZ_WVHK01000040.1"/>
</dbReference>
<evidence type="ECO:0008006" key="4">
    <source>
        <dbReference type="Google" id="ProtNLM"/>
    </source>
</evidence>
<comment type="caution">
    <text evidence="2">The sequence shown here is derived from an EMBL/GenBank/DDBJ whole genome shotgun (WGS) entry which is preliminary data.</text>
</comment>
<dbReference type="EMBL" id="WVHK01000040">
    <property type="protein sequence ID" value="MXV20299.1"/>
    <property type="molecule type" value="Genomic_DNA"/>
</dbReference>
<feature type="compositionally biased region" description="Low complexity" evidence="1">
    <location>
        <begin position="278"/>
        <end position="287"/>
    </location>
</feature>
<keyword evidence="3" id="KW-1185">Reference proteome</keyword>
<proteinExistence type="predicted"/>
<accession>A0A6I4YD81</accession>
<sequence>MTTPPPTPPDPALWTWTDTFDRTFLGPDYTAASGVSISSNELRFGPMPYAPENAGLTTQPTPGTLSAALATTRFQQADIQLQFDWRYAWTSTAGAAPVWAGIALVGGGRILRLANGRLEWGYDQPNGAMTPLGGFSTAPPANTWQRVTLTVDTTQGRIQALAGHESIDAALPDDYLAAMGSAQLRLIARQREGTNQPPSITVWVDNLAIRSGDGTADLSTGTANSSGGIRLGGEWRFAPGPPDDSVGSEGDVWADSITGTISRKAGGVYVNAMTLLGAPGPQGEQGPQGPPGIQGPAGRDGLDGQPGELVGAVAVPLLLGDATPDGGLLIPLNPGPGSLIGYELLGVDGPAVLVEHASDGSTWVPVAFPFVLPAGVLRLTRTDDSGAVAVLRARSQPAQGGGSSPGFTVQTDPDGFPVYQEAQISTDPDGYLTVTNATATTDPEGYMTLERTS</sequence>
<organism evidence="2 3">
    <name type="scientific">Deinococcus xianganensis</name>
    <dbReference type="NCBI Taxonomy" id="1507289"/>
    <lineage>
        <taxon>Bacteria</taxon>
        <taxon>Thermotogati</taxon>
        <taxon>Deinococcota</taxon>
        <taxon>Deinococci</taxon>
        <taxon>Deinococcales</taxon>
        <taxon>Deinococcaceae</taxon>
        <taxon>Deinococcus</taxon>
    </lineage>
</organism>
<feature type="region of interest" description="Disordered" evidence="1">
    <location>
        <begin position="278"/>
        <end position="305"/>
    </location>
</feature>
<evidence type="ECO:0000256" key="1">
    <source>
        <dbReference type="SAM" id="MobiDB-lite"/>
    </source>
</evidence>
<dbReference type="Proteomes" id="UP000430519">
    <property type="component" value="Unassembled WGS sequence"/>
</dbReference>